<evidence type="ECO:0000313" key="2">
    <source>
        <dbReference type="Proteomes" id="UP000199169"/>
    </source>
</evidence>
<dbReference type="EMBL" id="FLQX01000121">
    <property type="protein sequence ID" value="SBT07515.1"/>
    <property type="molecule type" value="Genomic_DNA"/>
</dbReference>
<dbReference type="AlphaFoldDB" id="A0A1A8XQV9"/>
<gene>
    <name evidence="1" type="ORF">ACCAA_440027</name>
</gene>
<evidence type="ECO:0000313" key="1">
    <source>
        <dbReference type="EMBL" id="SBT07515.1"/>
    </source>
</evidence>
<protein>
    <submittedName>
        <fullName evidence="1">Uncharacterized protein</fullName>
    </submittedName>
</protein>
<sequence>MSAVATLRPLGIDNTVQVSQVTHRLALGIQWLDALTQLPVAGDWVNDLEAIGTRPGLLRFERHPQARQALRHAGRLARVLPLAAADKVATPPADVADDPTNFVVRAFARRDARYADYRSDNDPRQYVPRRLSLTPVQSGGVPPSSLANIRTAWLWPGATYPLAANASAIRGCIRRGASLASAVPVAWARVVVTRPGAGPANFATETPLAWAHGDDRGEFLVVLGTQAVPGGVVLPATIALRLWIFLAPASVLGVADPLSGLPLEVAGSDALNEVLSGTAMPAGHVLEAAFIDITLAPGRVSGVNDADLLFA</sequence>
<dbReference type="STRING" id="1860102.ACCAA_440027"/>
<dbReference type="RefSeq" id="WP_186407741.1">
    <property type="nucleotide sequence ID" value="NZ_FLQX01000121.1"/>
</dbReference>
<dbReference type="Proteomes" id="UP000199169">
    <property type="component" value="Unassembled WGS sequence"/>
</dbReference>
<keyword evidence="2" id="KW-1185">Reference proteome</keyword>
<reference evidence="1 2" key="1">
    <citation type="submission" date="2016-06" db="EMBL/GenBank/DDBJ databases">
        <authorList>
            <person name="Kjaerup R.B."/>
            <person name="Dalgaard T.S."/>
            <person name="Juul-Madsen H.R."/>
        </authorList>
    </citation>
    <scope>NUCLEOTIDE SEQUENCE [LARGE SCALE GENOMIC DNA]</scope>
    <source>
        <strain evidence="1">3</strain>
    </source>
</reference>
<accession>A0A1A8XQV9</accession>
<proteinExistence type="predicted"/>
<name>A0A1A8XQV9_9PROT</name>
<organism evidence="1 2">
    <name type="scientific">Candidatus Accumulibacter aalborgensis</name>
    <dbReference type="NCBI Taxonomy" id="1860102"/>
    <lineage>
        <taxon>Bacteria</taxon>
        <taxon>Pseudomonadati</taxon>
        <taxon>Pseudomonadota</taxon>
        <taxon>Betaproteobacteria</taxon>
        <taxon>Candidatus Accumulibacter</taxon>
    </lineage>
</organism>